<dbReference type="PANTHER" id="PTHR45639">
    <property type="entry name" value="HSC70CB, ISOFORM G-RELATED"/>
    <property type="match status" value="1"/>
</dbReference>
<evidence type="ECO:0000256" key="2">
    <source>
        <dbReference type="ARBA" id="ARBA00022840"/>
    </source>
</evidence>
<dbReference type="SUPFAM" id="SSF100934">
    <property type="entry name" value="Heat shock protein 70kD (HSP70), C-terminal subdomain"/>
    <property type="match status" value="1"/>
</dbReference>
<evidence type="ECO:0000256" key="1">
    <source>
        <dbReference type="ARBA" id="ARBA00022741"/>
    </source>
</evidence>
<dbReference type="PANTHER" id="PTHR45639:SF4">
    <property type="entry name" value="HSC70CB, ISOFORM G"/>
    <property type="match status" value="1"/>
</dbReference>
<proteinExistence type="predicted"/>
<keyword evidence="2" id="KW-0067">ATP-binding</keyword>
<comment type="caution">
    <text evidence="4">The sequence shown here is derived from an EMBL/GenBank/DDBJ whole genome shotgun (WGS) entry which is preliminary data.</text>
</comment>
<sequence>MSIPVGFDFGDQYCVIGIYRNNGVDILSNQCSNRLTPTLVTYSNSRRYAGEESQQRRMENASTTFTYLKRLLALPFTSPLCERLKYAVPFELVEIPGGFTGITIQHQDRNMSLYPEQCIGYLLKDIDYHIVHPVTESNEYVISVPQCWSEIQRRSLLLSAKIAGIHVKSFLNSNTAAALCYHNRRGPETFDENKPEYIVLIDVGNSAINVAVSSFKRNSIEILCCDSDTELGGSHLSEPLIQYLLNQVKRRYNIDPTSQHRPLLRFLEAVEKTKKNLSVNKVVQFEVHSIMGVDISITVERETFHSLIQNQLLRIPKLIDKCLKSSSLTKKKINTILVLGGGSRVIAIKETIQNYFQKEPSASLDLEECFAMGCAIFGYLTTIKNPKEKPFIIKDILPYDITAVWTELNKEKKVVLFRKYSLLRSKKIFDVRVTKGNLSISIFSKGVPIGLANITTDVSSISQMVSLTAMIDRNGILSFNYSKECTLFSYSPTNFVPPQTIDGFCQFEEEMWLNDIAQTKIDEARNELESMIFKAENSIERDLAEFFTPEELTNAQKVLNECKLWFEMHEFDRLEVDEYLTRAQLLKDSISDQEKRKQEKDCF</sequence>
<dbReference type="Gene3D" id="3.30.420.40">
    <property type="match status" value="2"/>
</dbReference>
<dbReference type="InterPro" id="IPR043129">
    <property type="entry name" value="ATPase_NBD"/>
</dbReference>
<keyword evidence="1" id="KW-0547">Nucleotide-binding</keyword>
<accession>A0ABR2KYC3</accession>
<dbReference type="Pfam" id="PF00012">
    <property type="entry name" value="HSP70"/>
    <property type="match status" value="1"/>
</dbReference>
<evidence type="ECO:0000313" key="5">
    <source>
        <dbReference type="Proteomes" id="UP001470230"/>
    </source>
</evidence>
<dbReference type="SUPFAM" id="SSF53067">
    <property type="entry name" value="Actin-like ATPase domain"/>
    <property type="match status" value="2"/>
</dbReference>
<protein>
    <recommendedName>
        <fullName evidence="6">DnaK protein</fullName>
    </recommendedName>
</protein>
<dbReference type="PRINTS" id="PR00301">
    <property type="entry name" value="HEATSHOCK70"/>
</dbReference>
<evidence type="ECO:0008006" key="6">
    <source>
        <dbReference type="Google" id="ProtNLM"/>
    </source>
</evidence>
<keyword evidence="3" id="KW-0175">Coiled coil</keyword>
<dbReference type="Proteomes" id="UP001470230">
    <property type="component" value="Unassembled WGS sequence"/>
</dbReference>
<gene>
    <name evidence="4" type="ORF">M9Y10_014002</name>
</gene>
<reference evidence="4 5" key="1">
    <citation type="submission" date="2024-04" db="EMBL/GenBank/DDBJ databases">
        <title>Tritrichomonas musculus Genome.</title>
        <authorList>
            <person name="Alves-Ferreira E."/>
            <person name="Grigg M."/>
            <person name="Lorenzi H."/>
            <person name="Galac M."/>
        </authorList>
    </citation>
    <scope>NUCLEOTIDE SEQUENCE [LARGE SCALE GENOMIC DNA]</scope>
    <source>
        <strain evidence="4 5">EAF2021</strain>
    </source>
</reference>
<keyword evidence="5" id="KW-1185">Reference proteome</keyword>
<dbReference type="Gene3D" id="1.20.1270.10">
    <property type="match status" value="1"/>
</dbReference>
<dbReference type="Gene3D" id="3.90.640.10">
    <property type="entry name" value="Actin, Chain A, domain 4"/>
    <property type="match status" value="1"/>
</dbReference>
<organism evidence="4 5">
    <name type="scientific">Tritrichomonas musculus</name>
    <dbReference type="NCBI Taxonomy" id="1915356"/>
    <lineage>
        <taxon>Eukaryota</taxon>
        <taxon>Metamonada</taxon>
        <taxon>Parabasalia</taxon>
        <taxon>Tritrichomonadida</taxon>
        <taxon>Tritrichomonadidae</taxon>
        <taxon>Tritrichomonas</taxon>
    </lineage>
</organism>
<dbReference type="Gene3D" id="3.30.30.30">
    <property type="match status" value="1"/>
</dbReference>
<dbReference type="InterPro" id="IPR029048">
    <property type="entry name" value="HSP70_C_sf"/>
</dbReference>
<dbReference type="InterPro" id="IPR013126">
    <property type="entry name" value="Hsp_70_fam"/>
</dbReference>
<evidence type="ECO:0000313" key="4">
    <source>
        <dbReference type="EMBL" id="KAK8896111.1"/>
    </source>
</evidence>
<evidence type="ECO:0000256" key="3">
    <source>
        <dbReference type="SAM" id="Coils"/>
    </source>
</evidence>
<feature type="coiled-coil region" evidence="3">
    <location>
        <begin position="514"/>
        <end position="541"/>
    </location>
</feature>
<dbReference type="EMBL" id="JAPFFF010000002">
    <property type="protein sequence ID" value="KAK8896111.1"/>
    <property type="molecule type" value="Genomic_DNA"/>
</dbReference>
<name>A0ABR2KYC3_9EUKA</name>